<dbReference type="SUPFAM" id="SSF52540">
    <property type="entry name" value="P-loop containing nucleoside triphosphate hydrolases"/>
    <property type="match status" value="1"/>
</dbReference>
<protein>
    <submittedName>
        <fullName evidence="1">DNA polymerase III, delta prime subunit</fullName>
    </submittedName>
</protein>
<dbReference type="EMBL" id="FOJU01000007">
    <property type="protein sequence ID" value="SFB15776.1"/>
    <property type="molecule type" value="Genomic_DNA"/>
</dbReference>
<sequence length="375" mass="40129">MKEGEDLPRPDQIEGAAHPAETLRLFGHQQAEAQFLESVAAGRLHHAWRLTGPRGIGKATLAWRIARFLLRENAGDELFGPPTSLDVPQDDPVARRMRAGAESRLFVLRRAYDEKAKRLKTVITVDEVRRLKSFFSLSAADGGHRVVIVDAADEMNTAAANALLKQLEEPPAATTLLLVNHQPSALLPTLRSRCRELRLSPLDSGAMSAALTEAGLDPGEETPALTALSAGSVGAAIRLVNLGGIARYADLVRLLESLPGLDRPRAMKLADSVAGAQNVERLDLLIELLDLLLSRLSRTGATGAPPSPEAAPGEGAVFTRLCPNPHSARVWATLAQDVGGRLRHGRAVNLDPAALMLDTIFKLQRTASEDATGAA</sequence>
<dbReference type="OrthoDB" id="9811073at2"/>
<dbReference type="GO" id="GO:0006261">
    <property type="term" value="P:DNA-templated DNA replication"/>
    <property type="evidence" value="ECO:0007669"/>
    <property type="project" value="TreeGrafter"/>
</dbReference>
<dbReference type="GO" id="GO:0009360">
    <property type="term" value="C:DNA polymerase III complex"/>
    <property type="evidence" value="ECO:0007669"/>
    <property type="project" value="TreeGrafter"/>
</dbReference>
<accession>A0A1I0YSH7</accession>
<keyword evidence="2" id="KW-1185">Reference proteome</keyword>
<dbReference type="RefSeq" id="WP_092066826.1">
    <property type="nucleotide sequence ID" value="NZ_FOJU01000007.1"/>
</dbReference>
<dbReference type="PANTHER" id="PTHR11669:SF8">
    <property type="entry name" value="DNA POLYMERASE III SUBUNIT DELTA"/>
    <property type="match status" value="1"/>
</dbReference>
<dbReference type="InterPro" id="IPR027417">
    <property type="entry name" value="P-loop_NTPase"/>
</dbReference>
<reference evidence="1 2" key="1">
    <citation type="submission" date="2016-10" db="EMBL/GenBank/DDBJ databases">
        <authorList>
            <person name="de Groot N.N."/>
        </authorList>
    </citation>
    <scope>NUCLEOTIDE SEQUENCE [LARGE SCALE GENOMIC DNA]</scope>
    <source>
        <strain evidence="1 2">DSM 29316</strain>
    </source>
</reference>
<dbReference type="AlphaFoldDB" id="A0A1I0YSH7"/>
<organism evidence="1 2">
    <name type="scientific">Poseidonocella pacifica</name>
    <dbReference type="NCBI Taxonomy" id="871651"/>
    <lineage>
        <taxon>Bacteria</taxon>
        <taxon>Pseudomonadati</taxon>
        <taxon>Pseudomonadota</taxon>
        <taxon>Alphaproteobacteria</taxon>
        <taxon>Rhodobacterales</taxon>
        <taxon>Roseobacteraceae</taxon>
        <taxon>Poseidonocella</taxon>
    </lineage>
</organism>
<dbReference type="InterPro" id="IPR050238">
    <property type="entry name" value="DNA_Rep/Repair_Clamp_Loader"/>
</dbReference>
<dbReference type="Gene3D" id="3.40.50.300">
    <property type="entry name" value="P-loop containing nucleotide triphosphate hydrolases"/>
    <property type="match status" value="1"/>
</dbReference>
<evidence type="ECO:0000313" key="1">
    <source>
        <dbReference type="EMBL" id="SFB15776.1"/>
    </source>
</evidence>
<name>A0A1I0YSH7_9RHOB</name>
<gene>
    <name evidence="1" type="ORF">SAMN05421688_3292</name>
</gene>
<dbReference type="PANTHER" id="PTHR11669">
    <property type="entry name" value="REPLICATION FACTOR C / DNA POLYMERASE III GAMMA-TAU SUBUNIT"/>
    <property type="match status" value="1"/>
</dbReference>
<dbReference type="Proteomes" id="UP000198796">
    <property type="component" value="Unassembled WGS sequence"/>
</dbReference>
<evidence type="ECO:0000313" key="2">
    <source>
        <dbReference type="Proteomes" id="UP000198796"/>
    </source>
</evidence>
<proteinExistence type="predicted"/>
<dbReference type="STRING" id="871651.SAMN05421688_3292"/>
<dbReference type="NCBIfam" id="NF005677">
    <property type="entry name" value="PRK07471.1"/>
    <property type="match status" value="1"/>
</dbReference>
<dbReference type="Pfam" id="PF13177">
    <property type="entry name" value="DNA_pol3_delta2"/>
    <property type="match status" value="1"/>
</dbReference>